<keyword evidence="1" id="KW-0812">Transmembrane</keyword>
<feature type="non-terminal residue" evidence="2">
    <location>
        <position position="79"/>
    </location>
</feature>
<feature type="transmembrane region" description="Helical" evidence="1">
    <location>
        <begin position="7"/>
        <end position="27"/>
    </location>
</feature>
<keyword evidence="1" id="KW-0472">Membrane</keyword>
<organism evidence="2">
    <name type="scientific">marine metagenome</name>
    <dbReference type="NCBI Taxonomy" id="408172"/>
    <lineage>
        <taxon>unclassified sequences</taxon>
        <taxon>metagenomes</taxon>
        <taxon>ecological metagenomes</taxon>
    </lineage>
</organism>
<dbReference type="EMBL" id="UINC01025490">
    <property type="protein sequence ID" value="SVB01152.1"/>
    <property type="molecule type" value="Genomic_DNA"/>
</dbReference>
<proteinExistence type="predicted"/>
<reference evidence="2" key="1">
    <citation type="submission" date="2018-05" db="EMBL/GenBank/DDBJ databases">
        <authorList>
            <person name="Lanie J.A."/>
            <person name="Ng W.-L."/>
            <person name="Kazmierczak K.M."/>
            <person name="Andrzejewski T.M."/>
            <person name="Davidsen T.M."/>
            <person name="Wayne K.J."/>
            <person name="Tettelin H."/>
            <person name="Glass J.I."/>
            <person name="Rusch D."/>
            <person name="Podicherti R."/>
            <person name="Tsui H.-C.T."/>
            <person name="Winkler M.E."/>
        </authorList>
    </citation>
    <scope>NUCLEOTIDE SEQUENCE</scope>
</reference>
<name>A0A382AJ51_9ZZZZ</name>
<sequence>MADNIKTGVGFIIPVASLIGFVLSILSSNYFNGIIFIIAGMIVWMLYILVVESTTPALMGNILILFIVLLSLAVFLNYG</sequence>
<feature type="transmembrane region" description="Helical" evidence="1">
    <location>
        <begin position="33"/>
        <end position="51"/>
    </location>
</feature>
<gene>
    <name evidence="2" type="ORF">METZ01_LOCUS154006</name>
</gene>
<feature type="transmembrane region" description="Helical" evidence="1">
    <location>
        <begin position="58"/>
        <end position="78"/>
    </location>
</feature>
<evidence type="ECO:0000313" key="2">
    <source>
        <dbReference type="EMBL" id="SVB01152.1"/>
    </source>
</evidence>
<accession>A0A382AJ51</accession>
<dbReference type="AlphaFoldDB" id="A0A382AJ51"/>
<keyword evidence="1" id="KW-1133">Transmembrane helix</keyword>
<evidence type="ECO:0000256" key="1">
    <source>
        <dbReference type="SAM" id="Phobius"/>
    </source>
</evidence>
<protein>
    <submittedName>
        <fullName evidence="2">Uncharacterized protein</fullName>
    </submittedName>
</protein>